<accession>A0ABP1HVH1</accession>
<comment type="caution">
    <text evidence="1">The sequence shown here is derived from an EMBL/GenBank/DDBJ whole genome shotgun (WGS) entry which is preliminary data.</text>
</comment>
<evidence type="ECO:0000313" key="1">
    <source>
        <dbReference type="EMBL" id="CAL6000752.1"/>
    </source>
</evidence>
<dbReference type="EMBL" id="CAXDID020000041">
    <property type="protein sequence ID" value="CAL6000752.1"/>
    <property type="molecule type" value="Genomic_DNA"/>
</dbReference>
<protein>
    <submittedName>
        <fullName evidence="1">Hypothetical_protein</fullName>
    </submittedName>
</protein>
<evidence type="ECO:0000313" key="2">
    <source>
        <dbReference type="Proteomes" id="UP001642409"/>
    </source>
</evidence>
<organism evidence="1 2">
    <name type="scientific">Hexamita inflata</name>
    <dbReference type="NCBI Taxonomy" id="28002"/>
    <lineage>
        <taxon>Eukaryota</taxon>
        <taxon>Metamonada</taxon>
        <taxon>Diplomonadida</taxon>
        <taxon>Hexamitidae</taxon>
        <taxon>Hexamitinae</taxon>
        <taxon>Hexamita</taxon>
    </lineage>
</organism>
<reference evidence="1 2" key="1">
    <citation type="submission" date="2024-07" db="EMBL/GenBank/DDBJ databases">
        <authorList>
            <person name="Akdeniz Z."/>
        </authorList>
    </citation>
    <scope>NUCLEOTIDE SEQUENCE [LARGE SCALE GENOMIC DNA]</scope>
</reference>
<sequence>MIYHAQRSAMVCWQYNLTNTPRIITFIHFINITYNHLQLTWSSGQYASTYTFKDQFHMSQKLIQAAIIIDSLVSPCSCQTVDLKVLSQVQVITGEQTNLNWCLNDCVTAAQPQHYWFRPSR</sequence>
<dbReference type="Proteomes" id="UP001642409">
    <property type="component" value="Unassembled WGS sequence"/>
</dbReference>
<proteinExistence type="predicted"/>
<name>A0ABP1HVH1_9EUKA</name>
<gene>
    <name evidence="1" type="ORF">HINF_LOCUS16870</name>
</gene>
<keyword evidence="2" id="KW-1185">Reference proteome</keyword>